<dbReference type="AlphaFoldDB" id="A0AAF0AWE7"/>
<keyword evidence="3" id="KW-0677">Repeat</keyword>
<dbReference type="CDD" id="cd00200">
    <property type="entry name" value="WD40"/>
    <property type="match status" value="2"/>
</dbReference>
<evidence type="ECO:0000313" key="9">
    <source>
        <dbReference type="Proteomes" id="UP001212411"/>
    </source>
</evidence>
<dbReference type="GO" id="GO:0030490">
    <property type="term" value="P:maturation of SSU-rRNA"/>
    <property type="evidence" value="ECO:0007669"/>
    <property type="project" value="TreeGrafter"/>
</dbReference>
<dbReference type="InterPro" id="IPR036322">
    <property type="entry name" value="WD40_repeat_dom_sf"/>
</dbReference>
<dbReference type="EMBL" id="CP115611">
    <property type="protein sequence ID" value="WBW72874.1"/>
    <property type="molecule type" value="Genomic_DNA"/>
</dbReference>
<sequence>MVKSYTRYEPSGFFGVVASSGCNIVTQPSESAKSVGKAIVGGLESILEWDLKTGQLSSKWKDTDCSFNVSCLTNHGDVYAAGYEDGSIRLWKEGELLLTLNGHKSAVSTMTFDQTGTRLASGSKDTDIILWDVVNETGLYRLRGHKDQVTKLIFLTPSDLTAVNEQGTTDGVEDDASTNMEIDATNADQYLLSSGKDSFLKLWDLSIQHCVETHVNHQGEIWAMSVSPDRKRCLTASSDADVKVWEISFPTDGNITPTTKVLKLLGGVPRQSRDRPLSLDFYDSGRFVVFQAHDRLIEIIRIRTPSEMEKIMSRRRRRKKTEEVELTLKDEFEPFAVIRAPSRVSSFAWIPHRRNPVFVVVLQNNSIEVYNVDTKAEATTPLTERTTRTNSIELPGHRADVRTLALSSNYEMVLSGANGSLKIWNHKTGSCIRTFDCGYVLAAAFVNADKQILSVNKAGEIELFDVASSSLLERIQAHNGPIWDLAIGHNGSYFATASADKTLKLWSLKPSFDYAPGTSVKVFALRIEQTRQIDFADDVLATTISPDGRLITASLLDNTVKVYYLDTLKFFLNMYGHKLPVLSMDISHDSKLLATCSADKNVKLWGLDFGDCHKSIFAHQDSVMKVAFQPGSRNFFTCSKDKELRYWDGDTFDLILKLRGHHSEVWSLAVAPTTVFTGSHDHSIRVWAQSDDLVFLEEERERELEEQYESTLVSSFSAEERNEDAAENNVATVNKQTVESLKDGEKILDALVIGAKDLDEEIQYRIEKLSNPNKSRIPRNPILAHLNVSAEEYVLNTFKKVRISHLDDALLVLPFDQVLSLFRFVDIWASKKWSIPLVSRIIFFLLKTYHRQLTSTIKMRPLLNNIRNSLRGSLVEERSLVGYNLAGLTYLKNEWDLNHKTSLEEVDNPLLGIDGKKRAFSNV</sequence>
<evidence type="ECO:0000256" key="2">
    <source>
        <dbReference type="ARBA" id="ARBA00022574"/>
    </source>
</evidence>
<dbReference type="SUPFAM" id="SSF50998">
    <property type="entry name" value="Quinoprotein alcohol dehydrogenase-like"/>
    <property type="match status" value="1"/>
</dbReference>
<evidence type="ECO:0000256" key="4">
    <source>
        <dbReference type="ARBA" id="ARBA00023242"/>
    </source>
</evidence>
<protein>
    <submittedName>
        <fullName evidence="8">U3 snoRNA associated protein Dip2</fullName>
    </submittedName>
</protein>
<dbReference type="InterPro" id="IPR051570">
    <property type="entry name" value="TBC1_cilium_biogenesis"/>
</dbReference>
<dbReference type="FunFam" id="2.130.10.10:FF:000157">
    <property type="entry name" value="WD repeat domain 3"/>
    <property type="match status" value="1"/>
</dbReference>
<dbReference type="InterPro" id="IPR001680">
    <property type="entry name" value="WD40_rpt"/>
</dbReference>
<dbReference type="KEGG" id="som:SOMG_01289"/>
<dbReference type="PROSITE" id="PS50082">
    <property type="entry name" value="WD_REPEATS_2"/>
    <property type="match status" value="8"/>
</dbReference>
<comment type="subcellular location">
    <subcellularLocation>
        <location evidence="1">Nucleus</location>
        <location evidence="1">Nucleolus</location>
    </subcellularLocation>
</comment>
<accession>A0AAF0AWE7</accession>
<feature type="repeat" description="WD" evidence="6">
    <location>
        <begin position="214"/>
        <end position="248"/>
    </location>
</feature>
<dbReference type="GO" id="GO:0032040">
    <property type="term" value="C:small-subunit processome"/>
    <property type="evidence" value="ECO:0007669"/>
    <property type="project" value="TreeGrafter"/>
</dbReference>
<evidence type="ECO:0000259" key="7">
    <source>
        <dbReference type="Pfam" id="PF04003"/>
    </source>
</evidence>
<dbReference type="GeneID" id="80874771"/>
<feature type="repeat" description="WD" evidence="6">
    <location>
        <begin position="475"/>
        <end position="509"/>
    </location>
</feature>
<dbReference type="InterPro" id="IPR007148">
    <property type="entry name" value="SSU_processome_Utp12"/>
</dbReference>
<dbReference type="PROSITE" id="PS51257">
    <property type="entry name" value="PROKAR_LIPOPROTEIN"/>
    <property type="match status" value="1"/>
</dbReference>
<proteinExistence type="inferred from homology"/>
<organism evidence="8 9">
    <name type="scientific">Schizosaccharomyces osmophilus</name>
    <dbReference type="NCBI Taxonomy" id="2545709"/>
    <lineage>
        <taxon>Eukaryota</taxon>
        <taxon>Fungi</taxon>
        <taxon>Dikarya</taxon>
        <taxon>Ascomycota</taxon>
        <taxon>Taphrinomycotina</taxon>
        <taxon>Schizosaccharomycetes</taxon>
        <taxon>Schizosaccharomycetales</taxon>
        <taxon>Schizosaccharomycetaceae</taxon>
        <taxon>Schizosaccharomyces</taxon>
    </lineage>
</organism>
<feature type="repeat" description="WD" evidence="6">
    <location>
        <begin position="100"/>
        <end position="141"/>
    </location>
</feature>
<keyword evidence="2 6" id="KW-0853">WD repeat</keyword>
<feature type="repeat" description="WD" evidence="6">
    <location>
        <begin position="574"/>
        <end position="615"/>
    </location>
</feature>
<feature type="repeat" description="WD" evidence="6">
    <location>
        <begin position="658"/>
        <end position="687"/>
    </location>
</feature>
<reference evidence="8 9" key="1">
    <citation type="journal article" date="2023" name="G3 (Bethesda)">
        <title>A high-quality reference genome for the fission yeast Schizosaccharomyces osmophilus.</title>
        <authorList>
            <person name="Jia G.S."/>
            <person name="Zhang W.C."/>
            <person name="Liang Y."/>
            <person name="Liu X.H."/>
            <person name="Rhind N."/>
            <person name="Pidoux A."/>
            <person name="Brysch-Herzberg M."/>
            <person name="Du L.L."/>
        </authorList>
    </citation>
    <scope>NUCLEOTIDE SEQUENCE [LARGE SCALE GENOMIC DNA]</scope>
    <source>
        <strain evidence="8 9">CBS 15793</strain>
    </source>
</reference>
<dbReference type="PROSITE" id="PS50294">
    <property type="entry name" value="WD_REPEATS_REGION"/>
    <property type="match status" value="6"/>
</dbReference>
<dbReference type="Gene3D" id="2.130.10.10">
    <property type="entry name" value="YVTN repeat-like/Quinoprotein amine dehydrogenase"/>
    <property type="match status" value="4"/>
</dbReference>
<evidence type="ECO:0000256" key="6">
    <source>
        <dbReference type="PROSITE-ProRule" id="PRU00221"/>
    </source>
</evidence>
<name>A0AAF0AWE7_9SCHI</name>
<dbReference type="RefSeq" id="XP_056037117.1">
    <property type="nucleotide sequence ID" value="XM_056180082.1"/>
</dbReference>
<keyword evidence="9" id="KW-1185">Reference proteome</keyword>
<dbReference type="InterPro" id="IPR015943">
    <property type="entry name" value="WD40/YVTN_repeat-like_dom_sf"/>
</dbReference>
<dbReference type="PANTHER" id="PTHR19853">
    <property type="entry name" value="WD REPEAT CONTAINING PROTEIN 3 WDR3"/>
    <property type="match status" value="1"/>
</dbReference>
<dbReference type="Pfam" id="PF04003">
    <property type="entry name" value="Utp12"/>
    <property type="match status" value="1"/>
</dbReference>
<dbReference type="PRINTS" id="PR00320">
    <property type="entry name" value="GPROTEINBRPT"/>
</dbReference>
<evidence type="ECO:0000256" key="1">
    <source>
        <dbReference type="ARBA" id="ARBA00004604"/>
    </source>
</evidence>
<dbReference type="Pfam" id="PF25173">
    <property type="entry name" value="Beta-prop_WDR3_1st"/>
    <property type="match status" value="1"/>
</dbReference>
<dbReference type="PANTHER" id="PTHR19853:SF0">
    <property type="entry name" value="WD REPEAT-CONTAINING PROTEIN 3"/>
    <property type="match status" value="1"/>
</dbReference>
<dbReference type="InterPro" id="IPR019775">
    <property type="entry name" value="WD40_repeat_CS"/>
</dbReference>
<evidence type="ECO:0000256" key="5">
    <source>
        <dbReference type="ARBA" id="ARBA00038229"/>
    </source>
</evidence>
<feature type="repeat" description="WD" evidence="6">
    <location>
        <begin position="189"/>
        <end position="213"/>
    </location>
</feature>
<dbReference type="GO" id="GO:0034388">
    <property type="term" value="C:Pwp2p-containing subcomplex of 90S preribosome"/>
    <property type="evidence" value="ECO:0007669"/>
    <property type="project" value="TreeGrafter"/>
</dbReference>
<dbReference type="SMART" id="SM00320">
    <property type="entry name" value="WD40"/>
    <property type="match status" value="12"/>
</dbReference>
<dbReference type="InterPro" id="IPR020472">
    <property type="entry name" value="WD40_PAC1"/>
</dbReference>
<feature type="domain" description="Small-subunit processome Utp12" evidence="7">
    <location>
        <begin position="791"/>
        <end position="893"/>
    </location>
</feature>
<dbReference type="SUPFAM" id="SSF50978">
    <property type="entry name" value="WD40 repeat-like"/>
    <property type="match status" value="1"/>
</dbReference>
<feature type="repeat" description="WD" evidence="6">
    <location>
        <begin position="394"/>
        <end position="434"/>
    </location>
</feature>
<dbReference type="Pfam" id="PF25172">
    <property type="entry name" value="Beta-prop_WDR3_2nd"/>
    <property type="match status" value="1"/>
</dbReference>
<gene>
    <name evidence="8" type="primary">dip2</name>
    <name evidence="8" type="ORF">SOMG_01289</name>
</gene>
<evidence type="ECO:0000313" key="8">
    <source>
        <dbReference type="EMBL" id="WBW72874.1"/>
    </source>
</evidence>
<keyword evidence="4" id="KW-0539">Nucleus</keyword>
<dbReference type="PROSITE" id="PS00678">
    <property type="entry name" value="WD_REPEATS_1"/>
    <property type="match status" value="3"/>
</dbReference>
<dbReference type="Proteomes" id="UP001212411">
    <property type="component" value="Chromosome 1"/>
</dbReference>
<dbReference type="GO" id="GO:0030515">
    <property type="term" value="F:snoRNA binding"/>
    <property type="evidence" value="ECO:0007669"/>
    <property type="project" value="TreeGrafter"/>
</dbReference>
<comment type="similarity">
    <text evidence="5">Belongs to the WD repeat WDR3/UTP12 family.</text>
</comment>
<evidence type="ECO:0000256" key="3">
    <source>
        <dbReference type="ARBA" id="ARBA00022737"/>
    </source>
</evidence>
<feature type="repeat" description="WD" evidence="6">
    <location>
        <begin position="616"/>
        <end position="648"/>
    </location>
</feature>
<dbReference type="InterPro" id="IPR011047">
    <property type="entry name" value="Quinoprotein_ADH-like_sf"/>
</dbReference>